<dbReference type="AlphaFoldDB" id="A0A2K3LGJ7"/>
<dbReference type="GO" id="GO:0016301">
    <property type="term" value="F:kinase activity"/>
    <property type="evidence" value="ECO:0007669"/>
    <property type="project" value="UniProtKB-KW"/>
</dbReference>
<feature type="non-terminal residue" evidence="2">
    <location>
        <position position="122"/>
    </location>
</feature>
<feature type="region of interest" description="Disordered" evidence="1">
    <location>
        <begin position="38"/>
        <end position="122"/>
    </location>
</feature>
<reference evidence="2 3" key="1">
    <citation type="journal article" date="2014" name="Am. J. Bot.">
        <title>Genome assembly and annotation for red clover (Trifolium pratense; Fabaceae).</title>
        <authorList>
            <person name="Istvanek J."/>
            <person name="Jaros M."/>
            <person name="Krenek A."/>
            <person name="Repkova J."/>
        </authorList>
    </citation>
    <scope>NUCLEOTIDE SEQUENCE [LARGE SCALE GENOMIC DNA]</scope>
    <source>
        <strain evidence="3">cv. Tatra</strain>
        <tissue evidence="2">Young leaves</tissue>
    </source>
</reference>
<gene>
    <name evidence="2" type="ORF">L195_g033628</name>
</gene>
<protein>
    <submittedName>
        <fullName evidence="2">Serine/threonine-protein kinase RIO2-like protein</fullName>
    </submittedName>
</protein>
<name>A0A2K3LGJ7_TRIPR</name>
<evidence type="ECO:0000313" key="3">
    <source>
        <dbReference type="Proteomes" id="UP000236291"/>
    </source>
</evidence>
<feature type="compositionally biased region" description="Acidic residues" evidence="1">
    <location>
        <begin position="65"/>
        <end position="75"/>
    </location>
</feature>
<accession>A0A2K3LGJ7</accession>
<dbReference type="Proteomes" id="UP000236291">
    <property type="component" value="Unassembled WGS sequence"/>
</dbReference>
<organism evidence="2 3">
    <name type="scientific">Trifolium pratense</name>
    <name type="common">Red clover</name>
    <dbReference type="NCBI Taxonomy" id="57577"/>
    <lineage>
        <taxon>Eukaryota</taxon>
        <taxon>Viridiplantae</taxon>
        <taxon>Streptophyta</taxon>
        <taxon>Embryophyta</taxon>
        <taxon>Tracheophyta</taxon>
        <taxon>Spermatophyta</taxon>
        <taxon>Magnoliopsida</taxon>
        <taxon>eudicotyledons</taxon>
        <taxon>Gunneridae</taxon>
        <taxon>Pentapetalae</taxon>
        <taxon>rosids</taxon>
        <taxon>fabids</taxon>
        <taxon>Fabales</taxon>
        <taxon>Fabaceae</taxon>
        <taxon>Papilionoideae</taxon>
        <taxon>50 kb inversion clade</taxon>
        <taxon>NPAAA clade</taxon>
        <taxon>Hologalegina</taxon>
        <taxon>IRL clade</taxon>
        <taxon>Trifolieae</taxon>
        <taxon>Trifolium</taxon>
    </lineage>
</organism>
<dbReference type="ExpressionAtlas" id="A0A2K3LGJ7">
    <property type="expression patterns" value="baseline"/>
</dbReference>
<feature type="compositionally biased region" description="Polar residues" evidence="1">
    <location>
        <begin position="111"/>
        <end position="122"/>
    </location>
</feature>
<evidence type="ECO:0000256" key="1">
    <source>
        <dbReference type="SAM" id="MobiDB-lite"/>
    </source>
</evidence>
<sequence length="122" mass="13380">MYLLRILLLENLGRISNLLSGLDEDGFKIFIALNDEGHESQGKEESAEAGENSGSETGSEKEEGNDTEETNEIEAELTKSLSKQRQRAIASARRGRKTLASRNNYKDKGGRSSQSSKVQMSG</sequence>
<evidence type="ECO:0000313" key="2">
    <source>
        <dbReference type="EMBL" id="PNX77659.1"/>
    </source>
</evidence>
<keyword evidence="2" id="KW-0808">Transferase</keyword>
<comment type="caution">
    <text evidence="2">The sequence shown here is derived from an EMBL/GenBank/DDBJ whole genome shotgun (WGS) entry which is preliminary data.</text>
</comment>
<keyword evidence="2" id="KW-0418">Kinase</keyword>
<dbReference type="EMBL" id="ASHM01032719">
    <property type="protein sequence ID" value="PNX77659.1"/>
    <property type="molecule type" value="Genomic_DNA"/>
</dbReference>
<reference evidence="2 3" key="2">
    <citation type="journal article" date="2017" name="Front. Plant Sci.">
        <title>Gene Classification and Mining of Molecular Markers Useful in Red Clover (Trifolium pratense) Breeding.</title>
        <authorList>
            <person name="Istvanek J."/>
            <person name="Dluhosova J."/>
            <person name="Dluhos P."/>
            <person name="Patkova L."/>
            <person name="Nedelnik J."/>
            <person name="Repkova J."/>
        </authorList>
    </citation>
    <scope>NUCLEOTIDE SEQUENCE [LARGE SCALE GENOMIC DNA]</scope>
    <source>
        <strain evidence="3">cv. Tatra</strain>
        <tissue evidence="2">Young leaves</tissue>
    </source>
</reference>
<proteinExistence type="predicted"/>